<gene>
    <name evidence="7" type="ORF">A3B21_03450</name>
</gene>
<keyword evidence="4 5" id="KW-0472">Membrane</keyword>
<dbReference type="GO" id="GO:0016020">
    <property type="term" value="C:membrane"/>
    <property type="evidence" value="ECO:0007669"/>
    <property type="project" value="UniProtKB-SubCell"/>
</dbReference>
<reference evidence="7 8" key="1">
    <citation type="journal article" date="2016" name="Nat. Commun.">
        <title>Thousands of microbial genomes shed light on interconnected biogeochemical processes in an aquifer system.</title>
        <authorList>
            <person name="Anantharaman K."/>
            <person name="Brown C.T."/>
            <person name="Hug L.A."/>
            <person name="Sharon I."/>
            <person name="Castelle C.J."/>
            <person name="Probst A.J."/>
            <person name="Thomas B.C."/>
            <person name="Singh A."/>
            <person name="Wilkins M.J."/>
            <person name="Karaoz U."/>
            <person name="Brodie E.L."/>
            <person name="Williams K.H."/>
            <person name="Hubbard S.S."/>
            <person name="Banfield J.F."/>
        </authorList>
    </citation>
    <scope>NUCLEOTIDE SEQUENCE [LARGE SCALE GENOMIC DNA]</scope>
</reference>
<evidence type="ECO:0000256" key="4">
    <source>
        <dbReference type="ARBA" id="ARBA00023136"/>
    </source>
</evidence>
<feature type="transmembrane region" description="Helical" evidence="5">
    <location>
        <begin position="58"/>
        <end position="76"/>
    </location>
</feature>
<feature type="transmembrane region" description="Helical" evidence="5">
    <location>
        <begin position="88"/>
        <end position="107"/>
    </location>
</feature>
<dbReference type="STRING" id="1802401.A3B21_03450"/>
<evidence type="ECO:0000313" key="7">
    <source>
        <dbReference type="EMBL" id="OGL81439.1"/>
    </source>
</evidence>
<feature type="domain" description="Cation efflux protein transmembrane" evidence="6">
    <location>
        <begin position="2"/>
        <end position="165"/>
    </location>
</feature>
<dbReference type="AlphaFoldDB" id="A0A1F7UT60"/>
<dbReference type="InterPro" id="IPR027469">
    <property type="entry name" value="Cation_efflux_TMD_sf"/>
</dbReference>
<dbReference type="InterPro" id="IPR058533">
    <property type="entry name" value="Cation_efflux_TM"/>
</dbReference>
<dbReference type="GO" id="GO:0008324">
    <property type="term" value="F:monoatomic cation transmembrane transporter activity"/>
    <property type="evidence" value="ECO:0007669"/>
    <property type="project" value="InterPro"/>
</dbReference>
<feature type="transmembrane region" description="Helical" evidence="5">
    <location>
        <begin position="150"/>
        <end position="168"/>
    </location>
</feature>
<keyword evidence="2 5" id="KW-0812">Transmembrane</keyword>
<evidence type="ECO:0000256" key="5">
    <source>
        <dbReference type="SAM" id="Phobius"/>
    </source>
</evidence>
<accession>A0A1F7UT60</accession>
<feature type="transmembrane region" description="Helical" evidence="5">
    <location>
        <begin position="15"/>
        <end position="37"/>
    </location>
</feature>
<organism evidence="7 8">
    <name type="scientific">Candidatus Uhrbacteria bacterium RIFCSPLOWO2_01_FULL_47_24</name>
    <dbReference type="NCBI Taxonomy" id="1802401"/>
    <lineage>
        <taxon>Bacteria</taxon>
        <taxon>Candidatus Uhriibacteriota</taxon>
    </lineage>
</organism>
<dbReference type="SUPFAM" id="SSF161111">
    <property type="entry name" value="Cation efflux protein transmembrane domain-like"/>
    <property type="match status" value="1"/>
</dbReference>
<dbReference type="EMBL" id="MGEJ01000006">
    <property type="protein sequence ID" value="OGL81439.1"/>
    <property type="molecule type" value="Genomic_DNA"/>
</dbReference>
<proteinExistence type="predicted"/>
<protein>
    <recommendedName>
        <fullName evidence="6">Cation efflux protein transmembrane domain-containing protein</fullName>
    </recommendedName>
</protein>
<dbReference type="Proteomes" id="UP000176897">
    <property type="component" value="Unassembled WGS sequence"/>
</dbReference>
<dbReference type="Gene3D" id="1.20.1510.10">
    <property type="entry name" value="Cation efflux protein transmembrane domain"/>
    <property type="match status" value="1"/>
</dbReference>
<evidence type="ECO:0000256" key="1">
    <source>
        <dbReference type="ARBA" id="ARBA00004141"/>
    </source>
</evidence>
<dbReference type="Pfam" id="PF01545">
    <property type="entry name" value="Cation_efflux"/>
    <property type="match status" value="1"/>
</dbReference>
<evidence type="ECO:0000313" key="8">
    <source>
        <dbReference type="Proteomes" id="UP000176897"/>
    </source>
</evidence>
<sequence>MLEVVGWVFSGSVTLLGDACHVAFDALASWVGFIAVGSAERHKDLRVAHRIEAKGTKVNGFLLIVAALFLTITIIYHNSGVHEVNGVWALASLAVGLAANFFCVRIYGHTHDDDLMASARVHVLLDILSSFIAVVSTLLVALTGFAKFDLFFSIPLVFLFAGVGLWFIHRAYARLRKMQMDDAAEEEHGGGAA</sequence>
<evidence type="ECO:0000259" key="6">
    <source>
        <dbReference type="Pfam" id="PF01545"/>
    </source>
</evidence>
<name>A0A1F7UT60_9BACT</name>
<comment type="caution">
    <text evidence="7">The sequence shown here is derived from an EMBL/GenBank/DDBJ whole genome shotgun (WGS) entry which is preliminary data.</text>
</comment>
<evidence type="ECO:0000256" key="3">
    <source>
        <dbReference type="ARBA" id="ARBA00022989"/>
    </source>
</evidence>
<keyword evidence="3 5" id="KW-1133">Transmembrane helix</keyword>
<evidence type="ECO:0000256" key="2">
    <source>
        <dbReference type="ARBA" id="ARBA00022692"/>
    </source>
</evidence>
<feature type="transmembrane region" description="Helical" evidence="5">
    <location>
        <begin position="119"/>
        <end position="144"/>
    </location>
</feature>
<comment type="subcellular location">
    <subcellularLocation>
        <location evidence="1">Membrane</location>
        <topology evidence="1">Multi-pass membrane protein</topology>
    </subcellularLocation>
</comment>